<gene>
    <name evidence="1" type="ORF">BG20_I1686</name>
</gene>
<evidence type="ECO:0000313" key="1">
    <source>
        <dbReference type="EMBL" id="EPA06512.1"/>
    </source>
</evidence>
<comment type="caution">
    <text evidence="1">The sequence shown here is derived from an EMBL/GenBank/DDBJ whole genome shotgun (WGS) entry which is preliminary data.</text>
</comment>
<accession>S2EQ06</accession>
<dbReference type="AlphaFoldDB" id="S2EQ06"/>
<reference evidence="1 2" key="1">
    <citation type="journal article" date="2012" name="J. Bacteriol.">
        <title>Genome Sequence of "Candidatus Nitrosoarchaeum limnia" BG20, a Low-Salinity Ammonia-Oxidizing Archaeon from the San Francisco Bay Estuary.</title>
        <authorList>
            <person name="Mosier A.C."/>
            <person name="Allen E.E."/>
            <person name="Kim M."/>
            <person name="Ferriera S."/>
            <person name="Francis C.A."/>
        </authorList>
    </citation>
    <scope>NUCLEOTIDE SEQUENCE [LARGE SCALE GENOMIC DNA]</scope>
    <source>
        <strain evidence="1 2">BG20</strain>
    </source>
</reference>
<proteinExistence type="predicted"/>
<keyword evidence="2" id="KW-1185">Reference proteome</keyword>
<dbReference type="EMBL" id="AHJG01000042">
    <property type="protein sequence ID" value="EPA06512.1"/>
    <property type="molecule type" value="Genomic_DNA"/>
</dbReference>
<dbReference type="Proteomes" id="UP000014065">
    <property type="component" value="Unassembled WGS sequence"/>
</dbReference>
<evidence type="ECO:0000313" key="2">
    <source>
        <dbReference type="Proteomes" id="UP000014065"/>
    </source>
</evidence>
<sequence length="46" mass="5229">MTLDAISARSTYFVGSLFSKVSTIIFQTGLEYFGIIQDNDYLELIF</sequence>
<name>S2EQ06_9ARCH</name>
<protein>
    <submittedName>
        <fullName evidence="1">Uncharacterized protein</fullName>
    </submittedName>
</protein>
<organism evidence="1 2">
    <name type="scientific">Candidatus Nitrosarchaeum limnium BG20</name>
    <dbReference type="NCBI Taxonomy" id="859192"/>
    <lineage>
        <taxon>Archaea</taxon>
        <taxon>Nitrososphaerota</taxon>
        <taxon>Nitrososphaeria</taxon>
        <taxon>Nitrosopumilales</taxon>
        <taxon>Nitrosopumilaceae</taxon>
        <taxon>Nitrosarchaeum</taxon>
    </lineage>
</organism>